<proteinExistence type="predicted"/>
<organism evidence="2 3">
    <name type="scientific">Lentinus tigrinus ALCF2SS1-6</name>
    <dbReference type="NCBI Taxonomy" id="1328759"/>
    <lineage>
        <taxon>Eukaryota</taxon>
        <taxon>Fungi</taxon>
        <taxon>Dikarya</taxon>
        <taxon>Basidiomycota</taxon>
        <taxon>Agaricomycotina</taxon>
        <taxon>Agaricomycetes</taxon>
        <taxon>Polyporales</taxon>
        <taxon>Polyporaceae</taxon>
        <taxon>Lentinus</taxon>
    </lineage>
</organism>
<gene>
    <name evidence="2" type="ORF">L227DRAFT_614703</name>
</gene>
<evidence type="ECO:0008006" key="4">
    <source>
        <dbReference type="Google" id="ProtNLM"/>
    </source>
</evidence>
<evidence type="ECO:0000256" key="1">
    <source>
        <dbReference type="SAM" id="SignalP"/>
    </source>
</evidence>
<dbReference type="OrthoDB" id="3226519at2759"/>
<keyword evidence="1" id="KW-0732">Signal</keyword>
<dbReference type="AlphaFoldDB" id="A0A5C2RZ26"/>
<evidence type="ECO:0000313" key="3">
    <source>
        <dbReference type="Proteomes" id="UP000313359"/>
    </source>
</evidence>
<dbReference type="EMBL" id="ML122289">
    <property type="protein sequence ID" value="RPD56322.1"/>
    <property type="molecule type" value="Genomic_DNA"/>
</dbReference>
<protein>
    <recommendedName>
        <fullName evidence="4">Ricin B lectin domain-containing protein</fullName>
    </recommendedName>
</protein>
<feature type="signal peptide" evidence="1">
    <location>
        <begin position="1"/>
        <end position="20"/>
    </location>
</feature>
<dbReference type="Proteomes" id="UP000313359">
    <property type="component" value="Unassembled WGS sequence"/>
</dbReference>
<feature type="chain" id="PRO_5022773507" description="Ricin B lectin domain-containing protein" evidence="1">
    <location>
        <begin position="21"/>
        <end position="197"/>
    </location>
</feature>
<evidence type="ECO:0000313" key="2">
    <source>
        <dbReference type="EMBL" id="RPD56322.1"/>
    </source>
</evidence>
<keyword evidence="3" id="KW-1185">Reference proteome</keyword>
<name>A0A5C2RZ26_9APHY</name>
<reference evidence="2" key="1">
    <citation type="journal article" date="2018" name="Genome Biol. Evol.">
        <title>Genomics and development of Lentinus tigrinus, a white-rot wood-decaying mushroom with dimorphic fruiting bodies.</title>
        <authorList>
            <person name="Wu B."/>
            <person name="Xu Z."/>
            <person name="Knudson A."/>
            <person name="Carlson A."/>
            <person name="Chen N."/>
            <person name="Kovaka S."/>
            <person name="LaButti K."/>
            <person name="Lipzen A."/>
            <person name="Pennachio C."/>
            <person name="Riley R."/>
            <person name="Schakwitz W."/>
            <person name="Umezawa K."/>
            <person name="Ohm R.A."/>
            <person name="Grigoriev I.V."/>
            <person name="Nagy L.G."/>
            <person name="Gibbons J."/>
            <person name="Hibbett D."/>
        </authorList>
    </citation>
    <scope>NUCLEOTIDE SEQUENCE [LARGE SCALE GENOMIC DNA]</scope>
    <source>
        <strain evidence="2">ALCF2SS1-6</strain>
    </source>
</reference>
<sequence>MQLFAFFQLAASFLAVSVSAASLIGSAPLTECQSETVAYSGFIGKDNNVQVTASHCNDAPRFTANGKMILDKRQSSNTTNVCGAQCNTFCFSGAGGGPNEDDCRIVADALLYDSQNEGPLFNITASGTATDKITMQYGSCLTYFLNQASGNLTYCRSDWSSLVTWLAGDCNAANGAHGGLCVANDQRWYIQVQNTSG</sequence>
<accession>A0A5C2RZ26</accession>